<proteinExistence type="predicted"/>
<keyword evidence="2" id="KW-1185">Reference proteome</keyword>
<accession>A0A4S4KXW3</accession>
<evidence type="ECO:0000313" key="1">
    <source>
        <dbReference type="EMBL" id="THH03684.1"/>
    </source>
</evidence>
<sequence length="88" mass="9781">MDVMTPEFSEDDAAIIIEDVFAVHRSSAAACPQYRKGHDERQLSMHHGLPDPCSFFEFFCVDSSRARHTAIPISRATTMALPGLSWGI</sequence>
<evidence type="ECO:0000313" key="2">
    <source>
        <dbReference type="Proteomes" id="UP000310158"/>
    </source>
</evidence>
<organism evidence="1 2">
    <name type="scientific">Bondarzewia mesenterica</name>
    <dbReference type="NCBI Taxonomy" id="1095465"/>
    <lineage>
        <taxon>Eukaryota</taxon>
        <taxon>Fungi</taxon>
        <taxon>Dikarya</taxon>
        <taxon>Basidiomycota</taxon>
        <taxon>Agaricomycotina</taxon>
        <taxon>Agaricomycetes</taxon>
        <taxon>Russulales</taxon>
        <taxon>Bondarzewiaceae</taxon>
        <taxon>Bondarzewia</taxon>
    </lineage>
</organism>
<reference evidence="1 2" key="1">
    <citation type="submission" date="2019-02" db="EMBL/GenBank/DDBJ databases">
        <title>Genome sequencing of the rare red list fungi Bondarzewia mesenterica.</title>
        <authorList>
            <person name="Buettner E."/>
            <person name="Kellner H."/>
        </authorList>
    </citation>
    <scope>NUCLEOTIDE SEQUENCE [LARGE SCALE GENOMIC DNA]</scope>
    <source>
        <strain evidence="1 2">DSM 108281</strain>
    </source>
</reference>
<gene>
    <name evidence="1" type="ORF">EW146_g10364</name>
</gene>
<dbReference type="AlphaFoldDB" id="A0A4S4KXW3"/>
<comment type="caution">
    <text evidence="1">The sequence shown here is derived from an EMBL/GenBank/DDBJ whole genome shotgun (WGS) entry which is preliminary data.</text>
</comment>
<protein>
    <submittedName>
        <fullName evidence="1">Uncharacterized protein</fullName>
    </submittedName>
</protein>
<name>A0A4S4KXW3_9AGAM</name>
<dbReference type="EMBL" id="SGPL01001290">
    <property type="protein sequence ID" value="THH03684.1"/>
    <property type="molecule type" value="Genomic_DNA"/>
</dbReference>
<dbReference type="Proteomes" id="UP000310158">
    <property type="component" value="Unassembled WGS sequence"/>
</dbReference>